<dbReference type="AlphaFoldDB" id="A0A6A5SIE2"/>
<dbReference type="OrthoDB" id="10531884at2759"/>
<organism evidence="1 2">
    <name type="scientific">Clathrospora elynae</name>
    <dbReference type="NCBI Taxonomy" id="706981"/>
    <lineage>
        <taxon>Eukaryota</taxon>
        <taxon>Fungi</taxon>
        <taxon>Dikarya</taxon>
        <taxon>Ascomycota</taxon>
        <taxon>Pezizomycotina</taxon>
        <taxon>Dothideomycetes</taxon>
        <taxon>Pleosporomycetidae</taxon>
        <taxon>Pleosporales</taxon>
        <taxon>Diademaceae</taxon>
        <taxon>Clathrospora</taxon>
    </lineage>
</organism>
<evidence type="ECO:0000313" key="1">
    <source>
        <dbReference type="EMBL" id="KAF1940415.1"/>
    </source>
</evidence>
<evidence type="ECO:0000313" key="2">
    <source>
        <dbReference type="Proteomes" id="UP000800038"/>
    </source>
</evidence>
<reference evidence="1" key="1">
    <citation type="journal article" date="2020" name="Stud. Mycol.">
        <title>101 Dothideomycetes genomes: a test case for predicting lifestyles and emergence of pathogens.</title>
        <authorList>
            <person name="Haridas S."/>
            <person name="Albert R."/>
            <person name="Binder M."/>
            <person name="Bloem J."/>
            <person name="Labutti K."/>
            <person name="Salamov A."/>
            <person name="Andreopoulos B."/>
            <person name="Baker S."/>
            <person name="Barry K."/>
            <person name="Bills G."/>
            <person name="Bluhm B."/>
            <person name="Cannon C."/>
            <person name="Castanera R."/>
            <person name="Culley D."/>
            <person name="Daum C."/>
            <person name="Ezra D."/>
            <person name="Gonzalez J."/>
            <person name="Henrissat B."/>
            <person name="Kuo A."/>
            <person name="Liang C."/>
            <person name="Lipzen A."/>
            <person name="Lutzoni F."/>
            <person name="Magnuson J."/>
            <person name="Mondo S."/>
            <person name="Nolan M."/>
            <person name="Ohm R."/>
            <person name="Pangilinan J."/>
            <person name="Park H.-J."/>
            <person name="Ramirez L."/>
            <person name="Alfaro M."/>
            <person name="Sun H."/>
            <person name="Tritt A."/>
            <person name="Yoshinaga Y."/>
            <person name="Zwiers L.-H."/>
            <person name="Turgeon B."/>
            <person name="Goodwin S."/>
            <person name="Spatafora J."/>
            <person name="Crous P."/>
            <person name="Grigoriev I."/>
        </authorList>
    </citation>
    <scope>NUCLEOTIDE SEQUENCE</scope>
    <source>
        <strain evidence="1">CBS 161.51</strain>
    </source>
</reference>
<sequence length="107" mass="11492">MGPVSTTLLDAFLRGRCLVLSSLANSGLSIPTKYGYHCIRSSHGFTSSLSPSWMVSCARFSIFSHTLSISLPTWSHATAVSVGKLLGAWLALAGLLDLEILRPWALD</sequence>
<proteinExistence type="predicted"/>
<dbReference type="Proteomes" id="UP000800038">
    <property type="component" value="Unassembled WGS sequence"/>
</dbReference>
<feature type="non-terminal residue" evidence="1">
    <location>
        <position position="107"/>
    </location>
</feature>
<accession>A0A6A5SIE2</accession>
<dbReference type="EMBL" id="ML976063">
    <property type="protein sequence ID" value="KAF1940415.1"/>
    <property type="molecule type" value="Genomic_DNA"/>
</dbReference>
<keyword evidence="2" id="KW-1185">Reference proteome</keyword>
<name>A0A6A5SIE2_9PLEO</name>
<gene>
    <name evidence="1" type="ORF">EJ02DRAFT_456043</name>
</gene>
<protein>
    <submittedName>
        <fullName evidence="1">Uncharacterized protein</fullName>
    </submittedName>
</protein>